<evidence type="ECO:0000256" key="2">
    <source>
        <dbReference type="ARBA" id="ARBA00022679"/>
    </source>
</evidence>
<feature type="transmembrane region" description="Helical" evidence="5">
    <location>
        <begin position="292"/>
        <end position="310"/>
    </location>
</feature>
<comment type="pathway">
    <text evidence="5">Amine and polyamine biosynthesis; spermidine biosynthesis; spermidine from putrescine: step 1/1.</text>
</comment>
<dbReference type="GO" id="GO:0008295">
    <property type="term" value="P:spermidine biosynthetic process"/>
    <property type="evidence" value="ECO:0007669"/>
    <property type="project" value="UniProtKB-UniRule"/>
</dbReference>
<comment type="subunit">
    <text evidence="5">Homodimer or homotetramer.</text>
</comment>
<dbReference type="HAMAP" id="MF_00198">
    <property type="entry name" value="Spermidine_synth"/>
    <property type="match status" value="1"/>
</dbReference>
<dbReference type="InterPro" id="IPR001045">
    <property type="entry name" value="Spermi_synthase"/>
</dbReference>
<dbReference type="SUPFAM" id="SSF53335">
    <property type="entry name" value="S-adenosyl-L-methionine-dependent methyltransferases"/>
    <property type="match status" value="1"/>
</dbReference>
<evidence type="ECO:0000256" key="4">
    <source>
        <dbReference type="ARBA" id="ARBA00023115"/>
    </source>
</evidence>
<comment type="similarity">
    <text evidence="1 5">Belongs to the spermidine/spermine synthase family.</text>
</comment>
<dbReference type="Pfam" id="PF01564">
    <property type="entry name" value="Spermine_synth"/>
    <property type="match status" value="1"/>
</dbReference>
<dbReference type="EC" id="2.5.1.16" evidence="5"/>
<feature type="transmembrane region" description="Helical" evidence="5">
    <location>
        <begin position="349"/>
        <end position="373"/>
    </location>
</feature>
<keyword evidence="4 5" id="KW-0620">Polyamine biosynthesis</keyword>
<evidence type="ECO:0000256" key="3">
    <source>
        <dbReference type="ARBA" id="ARBA00023066"/>
    </source>
</evidence>
<evidence type="ECO:0000313" key="9">
    <source>
        <dbReference type="Proteomes" id="UP000238701"/>
    </source>
</evidence>
<feature type="transmembrane region" description="Helical" evidence="5">
    <location>
        <begin position="413"/>
        <end position="437"/>
    </location>
</feature>
<sequence length="514" mass="56172">MVTETGSIRSIYDNGVILANAPDESAAEEAVHYALLEHPAPRQVLLIGGGANGSIAQALKHPTLERLDYVELDPALIDVSRQFFAAQSAAFLDPRVHIHHADGRHYLKTVTDKFDVIILNLPDPQTAQLNRFYTAEFFLSARDHLASGGVLALALRSSEDFISPDLAEFLRCIHHTLQQVFPYVVAIPGETIHFFAAVQPDVLTDDPQILIARLESRHLQTQYVREYFIPYRMMPDRMAEVREMLQPSPATPVNRDFEPIAYYFNVVLWSTQFKFGYSGWFRAAARLGFTQIMDGVLAVGLLIAIAVAYLPRRDTRRRASAVGCVAATGFTLIALQVFVLLAFQAVYGYVYHQLAILIAMFMAGIACGNWLGIRGIRSGSPPFRAMAAIQFLLVVSGPALMFLIGFLSRLSGAGAALWATQFAFPALAALSGLLGGYQFPIATEIYLSDNSAKTSLGALYAIDLLGGCVGALLLCGYLIPVFGFWKTAWLTAASNLAPALLAVRVGRNAESPRA</sequence>
<comment type="caution">
    <text evidence="5 6">Lacks conserved residue(s) required for the propagation of feature annotation.</text>
</comment>
<dbReference type="UniPathway" id="UPA00248">
    <property type="reaction ID" value="UER00314"/>
</dbReference>
<accession>A0A2U3L5L8</accession>
<dbReference type="PANTHER" id="PTHR11558">
    <property type="entry name" value="SPERMIDINE/SPERMINE SYNTHASE"/>
    <property type="match status" value="1"/>
</dbReference>
<feature type="domain" description="PABS" evidence="7">
    <location>
        <begin position="1"/>
        <end position="214"/>
    </location>
</feature>
<dbReference type="NCBIfam" id="NF037959">
    <property type="entry name" value="MFS_SpdSyn"/>
    <property type="match status" value="1"/>
</dbReference>
<comment type="caution">
    <text evidence="5">Lacks the conserved Asp active site.</text>
</comment>
<keyword evidence="5" id="KW-1133">Transmembrane helix</keyword>
<keyword evidence="3 5" id="KW-0745">Spermidine biosynthesis</keyword>
<dbReference type="CDD" id="cd02440">
    <property type="entry name" value="AdoMet_MTases"/>
    <property type="match status" value="1"/>
</dbReference>
<dbReference type="GO" id="GO:0004766">
    <property type="term" value="F:spermidine synthase activity"/>
    <property type="evidence" value="ECO:0007669"/>
    <property type="project" value="UniProtKB-UniRule"/>
</dbReference>
<dbReference type="InterPro" id="IPR029063">
    <property type="entry name" value="SAM-dependent_MTases_sf"/>
</dbReference>
<feature type="binding site" evidence="5">
    <location>
        <position position="71"/>
    </location>
    <ligand>
        <name>S-methyl-5'-thioadenosine</name>
        <dbReference type="ChEBI" id="CHEBI:17509"/>
    </ligand>
</feature>
<dbReference type="EMBL" id="OMOD01000169">
    <property type="protein sequence ID" value="SPF47213.1"/>
    <property type="molecule type" value="Genomic_DNA"/>
</dbReference>
<organism evidence="8 9">
    <name type="scientific">Candidatus Sulfotelmatobacter kueseliae</name>
    <dbReference type="NCBI Taxonomy" id="2042962"/>
    <lineage>
        <taxon>Bacteria</taxon>
        <taxon>Pseudomonadati</taxon>
        <taxon>Acidobacteriota</taxon>
        <taxon>Terriglobia</taxon>
        <taxon>Terriglobales</taxon>
        <taxon>Candidatus Korobacteraceae</taxon>
        <taxon>Candidatus Sulfotelmatobacter</taxon>
    </lineage>
</organism>
<dbReference type="PANTHER" id="PTHR11558:SF11">
    <property type="entry name" value="SPERMIDINE SYNTHASE"/>
    <property type="match status" value="1"/>
</dbReference>
<feature type="transmembrane region" description="Helical" evidence="5">
    <location>
        <begin position="458"/>
        <end position="482"/>
    </location>
</feature>
<evidence type="ECO:0000256" key="6">
    <source>
        <dbReference type="PROSITE-ProRule" id="PRU00354"/>
    </source>
</evidence>
<keyword evidence="5" id="KW-0472">Membrane</keyword>
<feature type="binding site" evidence="5">
    <location>
        <begin position="102"/>
        <end position="103"/>
    </location>
    <ligand>
        <name>S-methyl-5'-thioadenosine</name>
        <dbReference type="ChEBI" id="CHEBI:17509"/>
    </ligand>
</feature>
<dbReference type="AlphaFoldDB" id="A0A2U3L5L8"/>
<evidence type="ECO:0000256" key="1">
    <source>
        <dbReference type="ARBA" id="ARBA00007867"/>
    </source>
</evidence>
<dbReference type="PROSITE" id="PS51006">
    <property type="entry name" value="PABS_2"/>
    <property type="match status" value="1"/>
</dbReference>
<evidence type="ECO:0000313" key="8">
    <source>
        <dbReference type="EMBL" id="SPF47213.1"/>
    </source>
</evidence>
<feature type="transmembrane region" description="Helical" evidence="5">
    <location>
        <begin position="322"/>
        <end position="343"/>
    </location>
</feature>
<protein>
    <recommendedName>
        <fullName evidence="5">Polyamine aminopropyltransferase</fullName>
    </recommendedName>
    <alternativeName>
        <fullName evidence="5">Putrescine aminopropyltransferase</fullName>
        <shortName evidence="5">PAPT</shortName>
    </alternativeName>
    <alternativeName>
        <fullName evidence="5">Spermidine synthase</fullName>
        <shortName evidence="5">SPDS</shortName>
        <shortName evidence="5">SPDSY</shortName>
        <ecNumber evidence="5">2.5.1.16</ecNumber>
    </alternativeName>
</protein>
<dbReference type="InterPro" id="IPR030374">
    <property type="entry name" value="PABS"/>
</dbReference>
<keyword evidence="5" id="KW-0812">Transmembrane</keyword>
<dbReference type="Proteomes" id="UP000238701">
    <property type="component" value="Unassembled WGS sequence"/>
</dbReference>
<proteinExistence type="inferred from homology"/>
<feature type="transmembrane region" description="Helical" evidence="5">
    <location>
        <begin position="385"/>
        <end position="407"/>
    </location>
</feature>
<reference evidence="9" key="1">
    <citation type="submission" date="2018-02" db="EMBL/GenBank/DDBJ databases">
        <authorList>
            <person name="Hausmann B."/>
        </authorList>
    </citation>
    <scope>NUCLEOTIDE SEQUENCE [LARGE SCALE GENOMIC DNA]</scope>
    <source>
        <strain evidence="9">Peat soil MAG SbA1</strain>
    </source>
</reference>
<dbReference type="GO" id="GO:0005829">
    <property type="term" value="C:cytosol"/>
    <property type="evidence" value="ECO:0007669"/>
    <property type="project" value="TreeGrafter"/>
</dbReference>
<evidence type="ECO:0000259" key="7">
    <source>
        <dbReference type="PROSITE" id="PS51006"/>
    </source>
</evidence>
<dbReference type="GO" id="GO:0005886">
    <property type="term" value="C:plasma membrane"/>
    <property type="evidence" value="ECO:0007669"/>
    <property type="project" value="UniProtKB-SubCell"/>
</dbReference>
<dbReference type="Gene3D" id="3.40.50.150">
    <property type="entry name" value="Vaccinia Virus protein VP39"/>
    <property type="match status" value="1"/>
</dbReference>
<keyword evidence="5" id="KW-1003">Cell membrane</keyword>
<name>A0A2U3L5L8_9BACT</name>
<comment type="function">
    <text evidence="5">Catalyzes the irreversible transfer of a propylamine group from the amino donor S-adenosylmethioninamine (decarboxy-AdoMet) to putrescine (1,4-diaminobutane) to yield spermidine.</text>
</comment>
<evidence type="ECO:0000256" key="5">
    <source>
        <dbReference type="HAMAP-Rule" id="MF_00198"/>
    </source>
</evidence>
<comment type="catalytic activity">
    <reaction evidence="5">
        <text>S-adenosyl 3-(methylsulfanyl)propylamine + putrescine = S-methyl-5'-thioadenosine + spermidine + H(+)</text>
        <dbReference type="Rhea" id="RHEA:12721"/>
        <dbReference type="ChEBI" id="CHEBI:15378"/>
        <dbReference type="ChEBI" id="CHEBI:17509"/>
        <dbReference type="ChEBI" id="CHEBI:57443"/>
        <dbReference type="ChEBI" id="CHEBI:57834"/>
        <dbReference type="ChEBI" id="CHEBI:326268"/>
        <dbReference type="EC" id="2.5.1.16"/>
    </reaction>
</comment>
<keyword evidence="2 5" id="KW-0808">Transferase</keyword>
<comment type="subcellular location">
    <subcellularLocation>
        <location evidence="5">Cell membrane</location>
        <topology evidence="5">Multi-pass membrane protein</topology>
    </subcellularLocation>
</comment>
<gene>
    <name evidence="5" type="primary">speE</name>
    <name evidence="8" type="ORF">SBA1_720004</name>
</gene>